<dbReference type="Gene3D" id="3.30.1490.300">
    <property type="match status" value="1"/>
</dbReference>
<feature type="domain" description="SHS2" evidence="1">
    <location>
        <begin position="7"/>
        <end position="194"/>
    </location>
</feature>
<proteinExistence type="predicted"/>
<dbReference type="InterPro" id="IPR003494">
    <property type="entry name" value="SHS2_FtsA"/>
</dbReference>
<reference evidence="2 3" key="1">
    <citation type="submission" date="2018-06" db="EMBL/GenBank/DDBJ databases">
        <authorList>
            <consortium name="Pathogen Informatics"/>
            <person name="Doyle S."/>
        </authorList>
    </citation>
    <scope>NUCLEOTIDE SEQUENCE [LARGE SCALE GENOMIC DNA]</scope>
    <source>
        <strain evidence="2 3">NCTC11087</strain>
    </source>
</reference>
<name>A0A380LPG1_9FIRM</name>
<dbReference type="Gene3D" id="3.30.420.40">
    <property type="match status" value="2"/>
</dbReference>
<dbReference type="GeneID" id="77462961"/>
<dbReference type="PANTHER" id="PTHR32432">
    <property type="entry name" value="CELL DIVISION PROTEIN FTSA-RELATED"/>
    <property type="match status" value="1"/>
</dbReference>
<evidence type="ECO:0000313" key="3">
    <source>
        <dbReference type="Proteomes" id="UP000255523"/>
    </source>
</evidence>
<dbReference type="Proteomes" id="UP000255523">
    <property type="component" value="Unassembled WGS sequence"/>
</dbReference>
<dbReference type="EMBL" id="UHFX01000003">
    <property type="protein sequence ID" value="SUO05095.1"/>
    <property type="molecule type" value="Genomic_DNA"/>
</dbReference>
<dbReference type="InterPro" id="IPR043129">
    <property type="entry name" value="ATPase_NBD"/>
</dbReference>
<dbReference type="GO" id="GO:0051301">
    <property type="term" value="P:cell division"/>
    <property type="evidence" value="ECO:0007669"/>
    <property type="project" value="UniProtKB-KW"/>
</dbReference>
<keyword evidence="3" id="KW-1185">Reference proteome</keyword>
<dbReference type="SMART" id="SM00842">
    <property type="entry name" value="FtsA"/>
    <property type="match status" value="1"/>
</dbReference>
<dbReference type="AlphaFoldDB" id="A0A380LPG1"/>
<evidence type="ECO:0000313" key="2">
    <source>
        <dbReference type="EMBL" id="SUO05095.1"/>
    </source>
</evidence>
<dbReference type="RefSeq" id="WP_022789731.1">
    <property type="nucleotide sequence ID" value="NZ_JACJJX010000004.1"/>
</dbReference>
<organism evidence="2 3">
    <name type="scientific">Faecalicoccus pleomorphus</name>
    <dbReference type="NCBI Taxonomy" id="1323"/>
    <lineage>
        <taxon>Bacteria</taxon>
        <taxon>Bacillati</taxon>
        <taxon>Bacillota</taxon>
        <taxon>Erysipelotrichia</taxon>
        <taxon>Erysipelotrichales</taxon>
        <taxon>Erysipelotrichaceae</taxon>
        <taxon>Faecalicoccus</taxon>
    </lineage>
</organism>
<accession>A0A380LPG1</accession>
<evidence type="ECO:0000259" key="1">
    <source>
        <dbReference type="SMART" id="SM00842"/>
    </source>
</evidence>
<dbReference type="InterPro" id="IPR050696">
    <property type="entry name" value="FtsA/MreB"/>
</dbReference>
<keyword evidence="2" id="KW-0132">Cell division</keyword>
<sequence length="421" mass="47427">MRKKKVYATLEIADQEIRLIVLEIFEGRNNVLRVERVHCSGVQNQKIIDEAAVVKAIQEACKNAQSALGFRIERVLLAIPSINVQRCSQKIHVQIPDGTKTIRLFHIQQGFNKAVEKQLSEEVVFVNINQVSYIVNGEQTTKMPIGKECDDFFMEVDLLYADKETMYSYARCVEQSNLQILDVCIDAYAIAQETGALIADPTRPVVVVDLEQEHCTLALFQHGRLLNTTTLEHGYKTFTEELQKKYHLSDAICYRLLQNIFTEDQDEASDVICYIEQKEEMRVEITLKELAQSCLSKIRLWISDINEACAPIAGQSAQSMRYVLTGQGANIRVLSMMPSAFNAPATVFEEQTIGARDGAFVCGLGMAYAWQYVNKIRHDDKISVNNNELEASIDSINQRAKSGADGGFTQKLKNAILTEKE</sequence>
<gene>
    <name evidence="2" type="primary">ftsA</name>
    <name evidence="2" type="ORF">NCTC11087_02030</name>
</gene>
<dbReference type="SUPFAM" id="SSF53067">
    <property type="entry name" value="Actin-like ATPase domain"/>
    <property type="match status" value="1"/>
</dbReference>
<protein>
    <submittedName>
        <fullName evidence="2">Cell division protein FtsA</fullName>
    </submittedName>
</protein>
<keyword evidence="2" id="KW-0131">Cell cycle</keyword>
<dbReference type="OrthoDB" id="9768127at2"/>